<evidence type="ECO:0008006" key="3">
    <source>
        <dbReference type="Google" id="ProtNLM"/>
    </source>
</evidence>
<dbReference type="EMBL" id="MJBS01000027">
    <property type="protein sequence ID" value="OHF00412.1"/>
    <property type="molecule type" value="Genomic_DNA"/>
</dbReference>
<accession>A0A1G4BG48</accession>
<evidence type="ECO:0000313" key="2">
    <source>
        <dbReference type="Proteomes" id="UP000176998"/>
    </source>
</evidence>
<comment type="caution">
    <text evidence="1">The sequence shown here is derived from an EMBL/GenBank/DDBJ whole genome shotgun (WGS) entry which is preliminary data.</text>
</comment>
<name>A0A1G4BG48_9PEZI</name>
<dbReference type="RefSeq" id="XP_022477555.1">
    <property type="nucleotide sequence ID" value="XM_022615810.1"/>
</dbReference>
<organism evidence="1 2">
    <name type="scientific">Colletotrichum orchidophilum</name>
    <dbReference type="NCBI Taxonomy" id="1209926"/>
    <lineage>
        <taxon>Eukaryota</taxon>
        <taxon>Fungi</taxon>
        <taxon>Dikarya</taxon>
        <taxon>Ascomycota</taxon>
        <taxon>Pezizomycotina</taxon>
        <taxon>Sordariomycetes</taxon>
        <taxon>Hypocreomycetidae</taxon>
        <taxon>Glomerellales</taxon>
        <taxon>Glomerellaceae</taxon>
        <taxon>Colletotrichum</taxon>
    </lineage>
</organism>
<dbReference type="GeneID" id="34557320"/>
<dbReference type="STRING" id="1209926.A0A1G4BG48"/>
<gene>
    <name evidence="1" type="ORF">CORC01_04162</name>
</gene>
<dbReference type="Proteomes" id="UP000176998">
    <property type="component" value="Unassembled WGS sequence"/>
</dbReference>
<evidence type="ECO:0000313" key="1">
    <source>
        <dbReference type="EMBL" id="OHF00412.1"/>
    </source>
</evidence>
<protein>
    <recommendedName>
        <fullName evidence="3">CCHC-type domain-containing protein</fullName>
    </recommendedName>
</protein>
<reference evidence="1 2" key="1">
    <citation type="submission" date="2016-09" db="EMBL/GenBank/DDBJ databases">
        <authorList>
            <person name="Capua I."/>
            <person name="De Benedictis P."/>
            <person name="Joannis T."/>
            <person name="Lombin L.H."/>
            <person name="Cattoli G."/>
        </authorList>
    </citation>
    <scope>NUCLEOTIDE SEQUENCE [LARGE SCALE GENOMIC DNA]</scope>
    <source>
        <strain evidence="1 2">IMI 309357</strain>
    </source>
</reference>
<proteinExistence type="predicted"/>
<dbReference type="AlphaFoldDB" id="A0A1G4BG48"/>
<sequence>MPPPITFSSQDLRALGITPDMPIALITARLREIHSLTQRGIPLPIPQEQKHPCRNCLDSYHKTDNCPHPCGHCGQDWHTVDACTSSKRNRCRCRPFPQQHLTKKCPSVCNPGECPAFHIGDKITAMICNARCCMCGIPGHAGRDCHLKKCRCGVEHLTLDHMPMDRQCVVVNCPRWFCTKHCQACEAELKKLNDEVCQGCGTKQQMRQSVPRKHLWTNPDFEYVEAALAWGNSKYGRAIFGQSVAFDNRSVEENPGSREVESGWLEGRRL</sequence>
<keyword evidence="2" id="KW-1185">Reference proteome</keyword>
<dbReference type="OrthoDB" id="5192057at2759"/>